<keyword evidence="1" id="KW-0472">Membrane</keyword>
<gene>
    <name evidence="2" type="ORF">FA02_0249</name>
</gene>
<dbReference type="EMBL" id="KJ947870">
    <property type="protein sequence ID" value="AJW30515.1"/>
    <property type="molecule type" value="Genomic_DNA"/>
</dbReference>
<dbReference type="AlphaFoldDB" id="A0A0D5A2H6"/>
<proteinExistence type="predicted"/>
<evidence type="ECO:0008006" key="3">
    <source>
        <dbReference type="Google" id="ProtNLM"/>
    </source>
</evidence>
<evidence type="ECO:0000256" key="1">
    <source>
        <dbReference type="SAM" id="Phobius"/>
    </source>
</evidence>
<feature type="transmembrane region" description="Helical" evidence="1">
    <location>
        <begin position="21"/>
        <end position="42"/>
    </location>
</feature>
<name>A0A0D5A2H6_PROMR</name>
<organism evidence="2">
    <name type="scientific">Prochlorococcus marinus str. P0902-H212</name>
    <dbReference type="NCBI Taxonomy" id="1620696"/>
    <lineage>
        <taxon>Bacteria</taxon>
        <taxon>Bacillati</taxon>
        <taxon>Cyanobacteriota</taxon>
        <taxon>Cyanophyceae</taxon>
        <taxon>Synechococcales</taxon>
        <taxon>Prochlorococcaceae</taxon>
        <taxon>Prochlorococcus</taxon>
    </lineage>
</organism>
<evidence type="ECO:0000313" key="2">
    <source>
        <dbReference type="EMBL" id="AJW30515.1"/>
    </source>
</evidence>
<sequence length="56" mass="6458">MKKIIDWHRSLGEKAQKELQLTNYQLYWSGFLEGALVLWIVMKVASAVKGSAEFPF</sequence>
<protein>
    <recommendedName>
        <fullName evidence="3">Protein family PM-16</fullName>
    </recommendedName>
</protein>
<keyword evidence="1" id="KW-1133">Transmembrane helix</keyword>
<accession>A0A0D5A2H6</accession>
<keyword evidence="1" id="KW-0812">Transmembrane</keyword>
<reference evidence="2" key="1">
    <citation type="submission" date="2014-06" db="EMBL/GenBank/DDBJ databases">
        <authorList>
            <person name="Berube P.M."/>
        </authorList>
    </citation>
    <scope>NUCLEOTIDE SEQUENCE</scope>
    <source>
        <strain evidence="2">P0902-H212</strain>
    </source>
</reference>